<proteinExistence type="predicted"/>
<organism evidence="3 4">
    <name type="scientific">Planobispora longispora</name>
    <dbReference type="NCBI Taxonomy" id="28887"/>
    <lineage>
        <taxon>Bacteria</taxon>
        <taxon>Bacillati</taxon>
        <taxon>Actinomycetota</taxon>
        <taxon>Actinomycetes</taxon>
        <taxon>Streptosporangiales</taxon>
        <taxon>Streptosporangiaceae</taxon>
        <taxon>Planobispora</taxon>
    </lineage>
</organism>
<dbReference type="EMBL" id="BOOH01000001">
    <property type="protein sequence ID" value="GIH73748.1"/>
    <property type="molecule type" value="Genomic_DNA"/>
</dbReference>
<feature type="chain" id="PRO_5039416756" evidence="2">
    <location>
        <begin position="28"/>
        <end position="446"/>
    </location>
</feature>
<evidence type="ECO:0000313" key="4">
    <source>
        <dbReference type="Proteomes" id="UP000616724"/>
    </source>
</evidence>
<dbReference type="InterPro" id="IPR006059">
    <property type="entry name" value="SBP"/>
</dbReference>
<evidence type="ECO:0000313" key="3">
    <source>
        <dbReference type="EMBL" id="GIH73748.1"/>
    </source>
</evidence>
<dbReference type="PANTHER" id="PTHR43649:SF32">
    <property type="entry name" value="SUGAR BINDING SECRETED PROTEIN"/>
    <property type="match status" value="1"/>
</dbReference>
<dbReference type="RefSeq" id="WP_203888493.1">
    <property type="nucleotide sequence ID" value="NZ_BOOH01000001.1"/>
</dbReference>
<accession>A0A8J3REZ0</accession>
<dbReference type="Pfam" id="PF01547">
    <property type="entry name" value="SBP_bac_1"/>
    <property type="match status" value="1"/>
</dbReference>
<feature type="region of interest" description="Disordered" evidence="1">
    <location>
        <begin position="26"/>
        <end position="46"/>
    </location>
</feature>
<evidence type="ECO:0000256" key="2">
    <source>
        <dbReference type="SAM" id="SignalP"/>
    </source>
</evidence>
<dbReference type="AlphaFoldDB" id="A0A8J3REZ0"/>
<dbReference type="PANTHER" id="PTHR43649">
    <property type="entry name" value="ARABINOSE-BINDING PROTEIN-RELATED"/>
    <property type="match status" value="1"/>
</dbReference>
<sequence>MFNSKRQGKLAAVAVMAVTALTLTSCGSEEPTKPSAGGGSSAPAEPVTITVHTFGGGENFGYDKAVEKWNAEHPNIQVKYQNLTDRFEDVYLPQLLQKLQAGSGTADIVGIDEGAMGLMAQRPQFFTDLGQYGLDSRKAEFPAAKWENGINKDGKLFALGTDIGGMAMCYRKDLFEKAGLPGDREEVGKLWPDWNAFMETGKKFQAKVTDAKFLDGPNTLFNTVLSQEAPKNGNVSYFDKSNQLVIESNPAIKTSFDTVKSFSEAGLTAKLASFTPEWNAAIKKGGFAVMGCPAWMVGVIEGAAGEENKGKWDVAAVPGGAGNWGGSYLAVPAQSKHPKEAAEVLNYLTGKDGHIAAFEEANAFPSSLTAQQDPAVSGKKNAFFNDAPVGKIFGDSTAGLLPVFLGEKHAQVKTAAEKVLEGMDKGSIPYGEAWTKFIEAGTKAAG</sequence>
<keyword evidence="2" id="KW-0732">Signal</keyword>
<feature type="signal peptide" evidence="2">
    <location>
        <begin position="1"/>
        <end position="27"/>
    </location>
</feature>
<dbReference type="PROSITE" id="PS51257">
    <property type="entry name" value="PROKAR_LIPOPROTEIN"/>
    <property type="match status" value="1"/>
</dbReference>
<dbReference type="InterPro" id="IPR050490">
    <property type="entry name" value="Bact_solute-bd_prot1"/>
</dbReference>
<keyword evidence="4" id="KW-1185">Reference proteome</keyword>
<evidence type="ECO:0000256" key="1">
    <source>
        <dbReference type="SAM" id="MobiDB-lite"/>
    </source>
</evidence>
<comment type="caution">
    <text evidence="3">The sequence shown here is derived from an EMBL/GenBank/DDBJ whole genome shotgun (WGS) entry which is preliminary data.</text>
</comment>
<dbReference type="Gene3D" id="3.40.190.10">
    <property type="entry name" value="Periplasmic binding protein-like II"/>
    <property type="match status" value="1"/>
</dbReference>
<dbReference type="Proteomes" id="UP000616724">
    <property type="component" value="Unassembled WGS sequence"/>
</dbReference>
<protein>
    <submittedName>
        <fullName evidence="3">ABC transporter substrate-binding protein</fullName>
    </submittedName>
</protein>
<name>A0A8J3REZ0_9ACTN</name>
<dbReference type="SUPFAM" id="SSF53850">
    <property type="entry name" value="Periplasmic binding protein-like II"/>
    <property type="match status" value="1"/>
</dbReference>
<gene>
    <name evidence="3" type="primary">cebE_1</name>
    <name evidence="3" type="ORF">Plo01_01770</name>
</gene>
<reference evidence="3 4" key="1">
    <citation type="submission" date="2021-01" db="EMBL/GenBank/DDBJ databases">
        <title>Whole genome shotgun sequence of Planobispora longispora NBRC 13918.</title>
        <authorList>
            <person name="Komaki H."/>
            <person name="Tamura T."/>
        </authorList>
    </citation>
    <scope>NUCLEOTIDE SEQUENCE [LARGE SCALE GENOMIC DNA]</scope>
    <source>
        <strain evidence="3 4">NBRC 13918</strain>
    </source>
</reference>